<feature type="domain" description="DUF6535" evidence="2">
    <location>
        <begin position="23"/>
        <end position="198"/>
    </location>
</feature>
<sequence length="727" mass="82404">MPKIWTIDDPLQYAPPKPDGDIWDALLDPLLKKDKMQCNVWQDEVQNLLIFAGLFSSVVTAFIVESYKNLQPDPNESIVSLLAHIATRLDGPLDSNSTSALPKLETFSPTASSMRVNAFWFISLVLSLTTALVGIIALQWLREHQSYPTDLSPRERYALFIMRTDGLESWRVGTIFRFLPLLLQSALILFLVGVIDFLGAIGVRAVLIPVAVAVGLTLAFLGATTVLPALQVSLLHFNLPPERDRSAGPQWLVPPSQCPYRSPQAHAVRSLWRSVLRLSSTLSYEIRHRPGAWRYIPRFFSSTKKATVETGGPDAQFTRYLRAASYKAKWIDFDLTWLAIRDGYLRRFYKRSSRLEFLARSGNAIPISDVLRGLITRRRDNVSTFSLVYHAFAEISQLTLEPLHTYEYFYGSTSDRCRQSAYLSDLLTFNGDSSLSEYFTLHSPFDRSSTEGTQTSPQTLSAILHHQNVAAFIQYHYPTQDVAVLRSTRITELRLRLMRYFYQTQHTIHPSGDQHNFPQCLVLSRHLIPVTTAGPQQDSAAFKAITWQVANLTLLILQRIGEEPHPDSLVHSALAQQRSLSPFFETSGYCAAQCLELGDSSRRLKDEYHSVFAFIEDRLVNEMSSWAAARSMSRCHPSLSFYVSALFAHAVVSQSLWRASYRDTAFLSMLSVIRDYKQQTIDLHIVDSVVEERLCGDLQRQLSDSIPFSVEWWDGLSIPDPHYTTSY</sequence>
<proteinExistence type="predicted"/>
<feature type="transmembrane region" description="Helical" evidence="1">
    <location>
        <begin position="175"/>
        <end position="198"/>
    </location>
</feature>
<dbReference type="InParanoid" id="A0A409WLE7"/>
<organism evidence="3 4">
    <name type="scientific">Psilocybe cyanescens</name>
    <dbReference type="NCBI Taxonomy" id="93625"/>
    <lineage>
        <taxon>Eukaryota</taxon>
        <taxon>Fungi</taxon>
        <taxon>Dikarya</taxon>
        <taxon>Basidiomycota</taxon>
        <taxon>Agaricomycotina</taxon>
        <taxon>Agaricomycetes</taxon>
        <taxon>Agaricomycetidae</taxon>
        <taxon>Agaricales</taxon>
        <taxon>Agaricineae</taxon>
        <taxon>Strophariaceae</taxon>
        <taxon>Psilocybe</taxon>
    </lineage>
</organism>
<evidence type="ECO:0000259" key="2">
    <source>
        <dbReference type="Pfam" id="PF20153"/>
    </source>
</evidence>
<evidence type="ECO:0000313" key="3">
    <source>
        <dbReference type="EMBL" id="PPQ79327.1"/>
    </source>
</evidence>
<dbReference type="EMBL" id="NHYD01003377">
    <property type="protein sequence ID" value="PPQ79327.1"/>
    <property type="molecule type" value="Genomic_DNA"/>
</dbReference>
<dbReference type="Proteomes" id="UP000283269">
    <property type="component" value="Unassembled WGS sequence"/>
</dbReference>
<name>A0A409WLE7_PSICY</name>
<dbReference type="InterPro" id="IPR045338">
    <property type="entry name" value="DUF6535"/>
</dbReference>
<keyword evidence="1" id="KW-0472">Membrane</keyword>
<evidence type="ECO:0000256" key="1">
    <source>
        <dbReference type="SAM" id="Phobius"/>
    </source>
</evidence>
<feature type="transmembrane region" description="Helical" evidence="1">
    <location>
        <begin position="205"/>
        <end position="230"/>
    </location>
</feature>
<dbReference type="AlphaFoldDB" id="A0A409WLE7"/>
<protein>
    <recommendedName>
        <fullName evidence="2">DUF6535 domain-containing protein</fullName>
    </recommendedName>
</protein>
<comment type="caution">
    <text evidence="3">The sequence shown here is derived from an EMBL/GenBank/DDBJ whole genome shotgun (WGS) entry which is preliminary data.</text>
</comment>
<evidence type="ECO:0000313" key="4">
    <source>
        <dbReference type="Proteomes" id="UP000283269"/>
    </source>
</evidence>
<keyword evidence="1" id="KW-0812">Transmembrane</keyword>
<gene>
    <name evidence="3" type="ORF">CVT25_002557</name>
</gene>
<feature type="transmembrane region" description="Helical" evidence="1">
    <location>
        <begin position="118"/>
        <end position="141"/>
    </location>
</feature>
<keyword evidence="4" id="KW-1185">Reference proteome</keyword>
<dbReference type="STRING" id="93625.A0A409WLE7"/>
<accession>A0A409WLE7</accession>
<keyword evidence="1" id="KW-1133">Transmembrane helix</keyword>
<dbReference type="Pfam" id="PF20153">
    <property type="entry name" value="DUF6535"/>
    <property type="match status" value="1"/>
</dbReference>
<reference evidence="3 4" key="1">
    <citation type="journal article" date="2018" name="Evol. Lett.">
        <title>Horizontal gene cluster transfer increased hallucinogenic mushroom diversity.</title>
        <authorList>
            <person name="Reynolds H.T."/>
            <person name="Vijayakumar V."/>
            <person name="Gluck-Thaler E."/>
            <person name="Korotkin H.B."/>
            <person name="Matheny P.B."/>
            <person name="Slot J.C."/>
        </authorList>
    </citation>
    <scope>NUCLEOTIDE SEQUENCE [LARGE SCALE GENOMIC DNA]</scope>
    <source>
        <strain evidence="3 4">2631</strain>
    </source>
</reference>
<dbReference type="OrthoDB" id="3235960at2759"/>